<evidence type="ECO:0000313" key="2">
    <source>
        <dbReference type="Proteomes" id="UP000223968"/>
    </source>
</evidence>
<evidence type="ECO:0000313" key="1">
    <source>
        <dbReference type="EMBL" id="PGH10743.1"/>
    </source>
</evidence>
<dbReference type="OrthoDB" id="3565018at2759"/>
<dbReference type="EMBL" id="PDNB01000083">
    <property type="protein sequence ID" value="PGH10743.1"/>
    <property type="molecule type" value="Genomic_DNA"/>
</dbReference>
<accession>A0A2B7XPP5</accession>
<comment type="caution">
    <text evidence="1">The sequence shown here is derived from an EMBL/GenBank/DDBJ whole genome shotgun (WGS) entry which is preliminary data.</text>
</comment>
<gene>
    <name evidence="1" type="ORF">AJ79_05334</name>
</gene>
<protein>
    <submittedName>
        <fullName evidence="1">Uncharacterized protein</fullName>
    </submittedName>
</protein>
<reference evidence="1 2" key="1">
    <citation type="submission" date="2017-10" db="EMBL/GenBank/DDBJ databases">
        <title>Comparative genomics in systemic dimorphic fungi from Ajellomycetaceae.</title>
        <authorList>
            <person name="Munoz J.F."/>
            <person name="Mcewen J.G."/>
            <person name="Clay O.K."/>
            <person name="Cuomo C.A."/>
        </authorList>
    </citation>
    <scope>NUCLEOTIDE SEQUENCE [LARGE SCALE GENOMIC DNA]</scope>
    <source>
        <strain evidence="1 2">UAMH5409</strain>
    </source>
</reference>
<dbReference type="Proteomes" id="UP000223968">
    <property type="component" value="Unassembled WGS sequence"/>
</dbReference>
<sequence>MTESLPKGEIFFLQDAQSNDLTFMKSLYVRGDMTKRLEDTETPDGVLGIRLLEMCLGEPLEATKYRQRHPIGDAASDPLFGNKAAKASCIAEKEKIVVPVFSR</sequence>
<organism evidence="1 2">
    <name type="scientific">Helicocarpus griseus UAMH5409</name>
    <dbReference type="NCBI Taxonomy" id="1447875"/>
    <lineage>
        <taxon>Eukaryota</taxon>
        <taxon>Fungi</taxon>
        <taxon>Dikarya</taxon>
        <taxon>Ascomycota</taxon>
        <taxon>Pezizomycotina</taxon>
        <taxon>Eurotiomycetes</taxon>
        <taxon>Eurotiomycetidae</taxon>
        <taxon>Onygenales</taxon>
        <taxon>Ajellomycetaceae</taxon>
        <taxon>Helicocarpus</taxon>
    </lineage>
</organism>
<keyword evidence="2" id="KW-1185">Reference proteome</keyword>
<proteinExistence type="predicted"/>
<name>A0A2B7XPP5_9EURO</name>
<dbReference type="AlphaFoldDB" id="A0A2B7XPP5"/>